<reference evidence="12 13" key="1">
    <citation type="submission" date="2016-10" db="EMBL/GenBank/DDBJ databases">
        <authorList>
            <person name="de Groot N.N."/>
        </authorList>
    </citation>
    <scope>NUCLEOTIDE SEQUENCE [LARGE SCALE GENOMIC DNA]</scope>
    <source>
        <strain evidence="12 13">DSM 25232</strain>
    </source>
</reference>
<dbReference type="STRING" id="1038014.SAMN04487910_0205"/>
<evidence type="ECO:0000259" key="10">
    <source>
        <dbReference type="SMART" id="SM00408"/>
    </source>
</evidence>
<comment type="similarity">
    <text evidence="9">Belongs to the polygalacturonase-inhibiting protein family.</text>
</comment>
<proteinExistence type="inferred from homology"/>
<dbReference type="InterPro" id="IPR001611">
    <property type="entry name" value="Leu-rich_rpt"/>
</dbReference>
<keyword evidence="3" id="KW-0597">Phosphoprotein</keyword>
<evidence type="ECO:0000313" key="12">
    <source>
        <dbReference type="EMBL" id="SEK30428.1"/>
    </source>
</evidence>
<dbReference type="Gene3D" id="2.60.120.260">
    <property type="entry name" value="Galactose-binding domain-like"/>
    <property type="match status" value="1"/>
</dbReference>
<dbReference type="InterPro" id="IPR036179">
    <property type="entry name" value="Ig-like_dom_sf"/>
</dbReference>
<name>A0A1H7FWX1_AQUAM</name>
<dbReference type="SUPFAM" id="SSF52058">
    <property type="entry name" value="L domain-like"/>
    <property type="match status" value="5"/>
</dbReference>
<dbReference type="FunFam" id="3.80.10.10:FF:000775">
    <property type="entry name" value="Predicted protein"/>
    <property type="match status" value="1"/>
</dbReference>
<evidence type="ECO:0000256" key="1">
    <source>
        <dbReference type="ARBA" id="ARBA00004251"/>
    </source>
</evidence>
<evidence type="ECO:0000256" key="5">
    <source>
        <dbReference type="ARBA" id="ARBA00022729"/>
    </source>
</evidence>
<keyword evidence="6" id="KW-0677">Repeat</keyword>
<dbReference type="FunFam" id="3.80.10.10:FF:000400">
    <property type="entry name" value="Nuclear pore complex protein NUP107"/>
    <property type="match status" value="2"/>
</dbReference>
<dbReference type="InterPro" id="IPR013783">
    <property type="entry name" value="Ig-like_fold"/>
</dbReference>
<dbReference type="InterPro" id="IPR055414">
    <property type="entry name" value="LRR_R13L4/SHOC2-like"/>
</dbReference>
<dbReference type="InterPro" id="IPR032675">
    <property type="entry name" value="LRR_dom_sf"/>
</dbReference>
<evidence type="ECO:0000256" key="7">
    <source>
        <dbReference type="ARBA" id="ARBA00023136"/>
    </source>
</evidence>
<evidence type="ECO:0000256" key="8">
    <source>
        <dbReference type="ARBA" id="ARBA00023157"/>
    </source>
</evidence>
<protein>
    <submittedName>
        <fullName evidence="12">Leucine-rich repeat (LRR) protein</fullName>
    </submittedName>
</protein>
<dbReference type="InterPro" id="IPR051848">
    <property type="entry name" value="PGIP"/>
</dbReference>
<dbReference type="SMART" id="SM00408">
    <property type="entry name" value="IGc2"/>
    <property type="match status" value="4"/>
</dbReference>
<evidence type="ECO:0000256" key="3">
    <source>
        <dbReference type="ARBA" id="ARBA00022553"/>
    </source>
</evidence>
<feature type="domain" description="Immunoglobulin" evidence="11">
    <location>
        <begin position="905"/>
        <end position="984"/>
    </location>
</feature>
<dbReference type="FunFam" id="3.80.10.10:FF:000383">
    <property type="entry name" value="Leucine-rich repeat receptor protein kinase EMS1"/>
    <property type="match status" value="1"/>
</dbReference>
<comment type="subcellular location">
    <subcellularLocation>
        <location evidence="1">Cell membrane</location>
        <topology evidence="1">Single-pass type I membrane protein</topology>
    </subcellularLocation>
</comment>
<feature type="domain" description="Immunoglobulin subtype 2" evidence="10">
    <location>
        <begin position="327"/>
        <end position="385"/>
    </location>
</feature>
<feature type="domain" description="Immunoglobulin subtype 2" evidence="10">
    <location>
        <begin position="1758"/>
        <end position="1816"/>
    </location>
</feature>
<feature type="domain" description="Immunoglobulin subtype 2" evidence="10">
    <location>
        <begin position="1369"/>
        <end position="1427"/>
    </location>
</feature>
<dbReference type="OrthoDB" id="627712at2"/>
<dbReference type="RefSeq" id="WP_091404287.1">
    <property type="nucleotide sequence ID" value="NZ_FOAB01000001.1"/>
</dbReference>
<keyword evidence="2" id="KW-1003">Cell membrane</keyword>
<dbReference type="Proteomes" id="UP000198521">
    <property type="component" value="Unassembled WGS sequence"/>
</dbReference>
<keyword evidence="8" id="KW-1015">Disulfide bond</keyword>
<keyword evidence="13" id="KW-1185">Reference proteome</keyword>
<dbReference type="Pfam" id="PF08263">
    <property type="entry name" value="LRRNT_2"/>
    <property type="match status" value="3"/>
</dbReference>
<keyword evidence="4" id="KW-0433">Leucine-rich repeat</keyword>
<dbReference type="EMBL" id="FOAB01000001">
    <property type="protein sequence ID" value="SEK30428.1"/>
    <property type="molecule type" value="Genomic_DNA"/>
</dbReference>
<dbReference type="FunFam" id="3.80.10.10:FF:000095">
    <property type="entry name" value="LRR receptor-like serine/threonine-protein kinase GSO1"/>
    <property type="match status" value="2"/>
</dbReference>
<dbReference type="GO" id="GO:0005886">
    <property type="term" value="C:plasma membrane"/>
    <property type="evidence" value="ECO:0007669"/>
    <property type="project" value="UniProtKB-SubCell"/>
</dbReference>
<evidence type="ECO:0000256" key="4">
    <source>
        <dbReference type="ARBA" id="ARBA00022614"/>
    </source>
</evidence>
<dbReference type="InterPro" id="IPR003599">
    <property type="entry name" value="Ig_sub"/>
</dbReference>
<dbReference type="GO" id="GO:0009653">
    <property type="term" value="P:anatomical structure morphogenesis"/>
    <property type="evidence" value="ECO:0007669"/>
    <property type="project" value="UniProtKB-ARBA"/>
</dbReference>
<feature type="domain" description="Immunoglobulin subtype 2" evidence="10">
    <location>
        <begin position="911"/>
        <end position="969"/>
    </location>
</feature>
<dbReference type="PANTHER" id="PTHR48059">
    <property type="entry name" value="POLYGALACTURONASE INHIBITOR 1"/>
    <property type="match status" value="1"/>
</dbReference>
<evidence type="ECO:0000313" key="13">
    <source>
        <dbReference type="Proteomes" id="UP000198521"/>
    </source>
</evidence>
<keyword evidence="7" id="KW-0472">Membrane</keyword>
<dbReference type="SMART" id="SM00409">
    <property type="entry name" value="IG"/>
    <property type="match status" value="4"/>
</dbReference>
<dbReference type="SMART" id="SM00365">
    <property type="entry name" value="LRR_SD22"/>
    <property type="match status" value="12"/>
</dbReference>
<dbReference type="PROSITE" id="PS51450">
    <property type="entry name" value="LRR"/>
    <property type="match status" value="1"/>
</dbReference>
<evidence type="ECO:0000256" key="2">
    <source>
        <dbReference type="ARBA" id="ARBA00022475"/>
    </source>
</evidence>
<accession>A0A1H7FWX1</accession>
<feature type="domain" description="Immunoglobulin" evidence="11">
    <location>
        <begin position="1752"/>
        <end position="1824"/>
    </location>
</feature>
<keyword evidence="5" id="KW-0732">Signal</keyword>
<gene>
    <name evidence="12" type="ORF">SAMN04487910_0205</name>
</gene>
<evidence type="ECO:0000259" key="11">
    <source>
        <dbReference type="SMART" id="SM00409"/>
    </source>
</evidence>
<dbReference type="CDD" id="cd00096">
    <property type="entry name" value="Ig"/>
    <property type="match status" value="1"/>
</dbReference>
<dbReference type="PANTHER" id="PTHR48059:SF34">
    <property type="entry name" value="NON-SPECIFIC SERINE_THREONINE PROTEIN KINASE"/>
    <property type="match status" value="1"/>
</dbReference>
<dbReference type="Gene3D" id="2.60.40.10">
    <property type="entry name" value="Immunoglobulins"/>
    <property type="match status" value="4"/>
</dbReference>
<dbReference type="Pfam" id="PF00560">
    <property type="entry name" value="LRR_1"/>
    <property type="match status" value="15"/>
</dbReference>
<dbReference type="InterPro" id="IPR003598">
    <property type="entry name" value="Ig_sub2"/>
</dbReference>
<feature type="domain" description="Immunoglobulin" evidence="11">
    <location>
        <begin position="321"/>
        <end position="400"/>
    </location>
</feature>
<evidence type="ECO:0000256" key="9">
    <source>
        <dbReference type="ARBA" id="ARBA00038043"/>
    </source>
</evidence>
<dbReference type="SUPFAM" id="SSF48726">
    <property type="entry name" value="Immunoglobulin"/>
    <property type="match status" value="4"/>
</dbReference>
<dbReference type="SMART" id="SM00369">
    <property type="entry name" value="LRR_TYP"/>
    <property type="match status" value="20"/>
</dbReference>
<feature type="domain" description="Immunoglobulin" evidence="11">
    <location>
        <begin position="1363"/>
        <end position="1442"/>
    </location>
</feature>
<dbReference type="InterPro" id="IPR013210">
    <property type="entry name" value="LRR_N_plant-typ"/>
</dbReference>
<organism evidence="12 13">
    <name type="scientific">Aquimarina amphilecti</name>
    <dbReference type="NCBI Taxonomy" id="1038014"/>
    <lineage>
        <taxon>Bacteria</taxon>
        <taxon>Pseudomonadati</taxon>
        <taxon>Bacteroidota</taxon>
        <taxon>Flavobacteriia</taxon>
        <taxon>Flavobacteriales</taxon>
        <taxon>Flavobacteriaceae</taxon>
        <taxon>Aquimarina</taxon>
    </lineage>
</organism>
<dbReference type="Gene3D" id="3.80.10.10">
    <property type="entry name" value="Ribonuclease Inhibitor"/>
    <property type="match status" value="10"/>
</dbReference>
<dbReference type="FunFam" id="3.80.10.10:FF:000041">
    <property type="entry name" value="LRR receptor-like serine/threonine-protein kinase ERECTA"/>
    <property type="match status" value="3"/>
</dbReference>
<dbReference type="Pfam" id="PF23598">
    <property type="entry name" value="LRR_14"/>
    <property type="match status" value="2"/>
</dbReference>
<evidence type="ECO:0000256" key="6">
    <source>
        <dbReference type="ARBA" id="ARBA00022737"/>
    </source>
</evidence>
<sequence length="3810" mass="414685">MKFFKKNINTKSIGQRLIVLLVLLFNIGVVTAQVSPEERQALIDLYNSTDGDNWTNTVSGNKPWLINDPTSLVSDWFGVVVENGSLTKLFLPNNNLTGNLPPSIGDLINLRDFSMSRNVLTGSIPSSIGNLGNLDSLLLAFNMLTGSIPSSISNLINLRSFNLSNNGLTGIIPDTIGNVTSLSSLILNGNELNGDIPASIGNLNNLSSLNLSFNSLTGSIPSSIANLGELRGLIVNDNNLSGVIPFGNGDLPYLGNFSISNNNFEGSIPFVNPISPTDFYGLTFAIDGNAFVFKDFEVNFPFYVENFMMLQYSPQTKVDESQTVSVVVNGSITLSSAALASPNNSYQWYKNNIIIPGATSKDLVINDATDADEGAYHFIATNSIVTDLILTRNPITLTVIPAVNTCGVSEAEKQALVDLYNSTNGPNWTSNNNWLSDTPVCDWTGVTVEDNKVTGLYLFGGGVSGPLPNSIGDLIYLKSLTITRSVGLTGGIPSTIGNLTQLESIDLSSNLLTEPLPAELGNLLNLRGVNLYRNRITGSIPASLGNLTNLVSLSLGENALTGSIPPELGNLVNLTGLNLFQNQLTGSIPSSIGNLTNLVTLALSRNGLTGAIPISIVNLTKINTLDISSNNLSDPIPPELGNMINLTGLNLYRNKITGSIPVELANLTNLVSLSLGENQLTGSIPPELGNLVNLTGLNLFQNQLIGTIPNELGDLVNLTGLNLGRNGLSGSIPSELGNLINLEGLGLNSNNLTGSIPSSIGNMSSLININLFRNNLSGPIPNELANLANLTFLSIESNQISGQIPVGLGNLTNLKTLYLSSNQIEGPIPDTLADLPNLEIFGIQANQINGKIPSGFATSASNGVFKNFQLSRNELVFVDFESDYNVYKNNLTTFSYLEQSKVDEIETISATIGESITLSTNNLTSSNNTYQWFKNNVAIPGATTKDLVINNVSDNDAGVYHFTASNSIITDLTLVRNPITIEVGCGVSESEKQALIDLYNSTNGVNWRNNTNWLTDEPVCDWFGVTVSNGKVTKLTLALNDVAGPLPNNFSDLIHLESVTFERNSLTGTIPSSIGDMSNLTFLHLGSNQLTGEIPASLGNLTNLVTLSLYRNGLTGSIPSEFGNLENLEAMHLHESQLSGTIPASIGNLTKLKQLRLYINTLEGPLPSELGNLSSLEVLHLERNRITGEIPTSFGNLSSLQEFNLGNNRLSGNIPTELGNLTNLINLRLFWNSLEGEIPSELSNIPGLETISLTRNALTGEIPLSLATISTLKFLDITTNNITGSIPASFGQLPNLNHLGIAQNNLSGKIPSEFGTLTDSDILNVLGLQQNNFVFSDFETDFQTYQSNLTTFNYLLQAKVDQEETRSVPLNGTITLTSTALTSTNNSYQWFKDGTAITGATSKDFVITNATDTDAGIYHFTATNNIVTDLILERNPITLTISEDTCGVSESEKQALIDFFNATGGNDWVRKENWLTDTPVCDWYGVTVENGTVTELRFLFENNLVGEIPGEKIVLLSNLISLQFRSQSQLTGNIPKELGQLNELKVLSLRQNSLSGEIPIELANLSNLENLSLDTNALTGTIPTQLGSLSNLKQLDLFRNQITGTIPLELGQLSNLGFLRLFGNQLTGTIPPELGQLSQLVQLNLSSNQLTGFIPNELGQLGQLDALGLGNNELTGSIPSELSNIDVLRAITVERNNLSGVIPSDIAQLSNFDFFYFIDNNFVFSDFENEHVSYQSNVSNYQYNRQSKVDQEETIEVQIGGSVTLSTTQLTSPNNTYTWYKGEDVLVETTLPQITIDNITSADLGEYYFTATNSVVEGLTLTRNKITLALGVTDPDGCDVLEDVVDGSFESCSTSAGIIGTTIQNNDLSCSDFDTPGNLIYTWKIDPNNEDNLGEITSLIQPSPEGGVFASCRVYQPQSSFPSIIINALEKELEVLEIGAEYEISFYQSNGGFYGATTEFEASWRVSWADGLGNSQVSPAMLVKGGIAGNTSERPNWDLVKIRFTAPDTFLKLNFVPVVPSHNSVDNGVLVHLLLDGITVNKIDGCDDSITEQRFCGEYETLPTIGDLVTPILGTTITWFDGENSDAALLPPTVLTDNTVYWARSNNDPLLPRVGVRVILENEFPTAPSTQVFNADDNPTVNDLQATGSNIQWYLSELEGSPLSSATPLTNNTSYYASENNGLCRLQVVVTVNTSGNEDCDILEGIADGSFENCLAVANPISEENFNRTIDCSNWDLTGNFPLNPLIQSSVSTWVVDGNSSNTTESQFSQHISTSPDGGVFTSSFLEIQRRLVNGEGIKTTVNGLSIGVEYIVSFYQSNGGSFDDPNGIAVFSDPKWQVSFGNEVKFGSSLNIRPISDITESIPWEKVELRFTATTSEQVISFTPSVSYPDEAIFVEGASFHLLIDGIKVSRVDGDCNNNITEQRFCEESEIPVTVGDLISPISGTTVTWFDGENSDAAFLPEEPLVNDYIYWASSNNDPLLARVGVKVILDSGTPTGLDNQAFNAVDNPTVADLQVVGSNIQWYLSEEGQTPLTNSTTLINNTFYYAAEGSNSCRLQVLVTINTSGDGDCDLLEGVVDGSFQDCALVAGSTLQSGFNNNISCSNWEPVGIDPNTIPSTWIVDLSDSGSSLDPVMTSEVRQSPDGGIFASALVTHGRGASNVIKSQGFKTTLSNLEIGATYTVSFYQSQGGGFDTFGNTTVPNIENVLAQWQVFFGNEVKNSSLIPIQSISEISIAPVWEKQEITFVPTETEQELNFVSFGSLINVVENVFYYNLLIDGIKLTKNGEDCNDDITEQRFCILNGDITIGDLQSPFADDTASWHLTALDKALILPEYVIPESGIYWAESNDNSSLPRIPVNVILDDQIPTGDTVQIFDEVDSPTVADLQVMGDNIQWYLSENGEIPLTNTTSLIPNTYYYAATGESSCRLKVLVRFNTIDNCNILSTFADGSFEECFADASTSGHNHDITCGNWVNGKGTADSWKSPYTSTHDGVSSNMKASPNGGVFAGAIARAIGMNELESFYTEIQNLTIGETYSIEFYQSNATGRFDVSELKEEARWKVLFGDQIQYSSYMEVTENPIWQKHTLDFVANSEEIRLEFVASSANRTSSTSYVYMLIDGIKFSQTSGDGSECPDDVVYETQSFCTMINYPRVSDLIAPEGATDVVWYSSEIGGIEFDQDDFLALGNPFLPVVDVYWAESSQYIGRKPVRVILDEGIPVGSGIQVFSIGDNATIADLEVTGNNVLWYDSPTSQEPLPISTPLQHLGVYYAEHNGLDCRLVVDVRIETISPEVEGVQIFCASDYPTVEDLVVTPTDPTYSTSWYASPEGGTPLANNVILIDGNIYYASQNDGNAESAQRAPVFVIVRDVAAPTGPTVQTVYTNDTGTVSDLIAYGFGIVWYDGNGVILSPDEPLEEGGIYYASQTDFSGNCLSIDRLSVRVSISPELPPEYFSCEKFRPQPGDRYVVSGWAKESGVTITATDTKGFSEINDKFIDLLNHLRDLIITQTPVPKVYIPSPEDRIYDELVPYIETTGIDNLTIYNLQPVKENQGGFYRTVGFSFSFDEAGNTGFTYMNPVNVYEWGISFYRYPMVNVNQVSESGEITGPMEITFNRLTSCSTGVCLETNFKYRFNANGVTPVNINSNNNYRVSNILKETVDFNTYVPNPDYQAMDYANSLLKITYTDREGVELPEGASVTFRPKGNIIDGWQRISADFRIPNNAEFMTVSLQSEDTNLNVYFDDIRFHPFDSNMKTFVYDPETQRLQSELDENNYSTFYEYDIEGGLIRVKKETERGVYTIQETRSGNSKLNSNE</sequence>
<dbReference type="InterPro" id="IPR003591">
    <property type="entry name" value="Leu-rich_rpt_typical-subtyp"/>
</dbReference>